<name>D4H6E2_DENA2</name>
<evidence type="ECO:0000313" key="2">
    <source>
        <dbReference type="EMBL" id="ADD69616.1"/>
    </source>
</evidence>
<dbReference type="AlphaFoldDB" id="D4H6E2"/>
<dbReference type="RefSeq" id="WP_013012103.1">
    <property type="nucleotide sequence ID" value="NC_013943.1"/>
</dbReference>
<organism evidence="2 3">
    <name type="scientific">Denitrovibrio acetiphilus (strain DSM 12809 / NBRC 114555 / N2460)</name>
    <dbReference type="NCBI Taxonomy" id="522772"/>
    <lineage>
        <taxon>Bacteria</taxon>
        <taxon>Pseudomonadati</taxon>
        <taxon>Deferribacterota</taxon>
        <taxon>Deferribacteres</taxon>
        <taxon>Deferribacterales</taxon>
        <taxon>Geovibrionaceae</taxon>
        <taxon>Denitrovibrio</taxon>
    </lineage>
</organism>
<dbReference type="GO" id="GO:0051536">
    <property type="term" value="F:iron-sulfur cluster binding"/>
    <property type="evidence" value="ECO:0007669"/>
    <property type="project" value="InterPro"/>
</dbReference>
<keyword evidence="3" id="KW-1185">Reference proteome</keyword>
<dbReference type="eggNOG" id="COG0633">
    <property type="taxonomic scope" value="Bacteria"/>
</dbReference>
<feature type="domain" description="2Fe-2S ferredoxin-type" evidence="1">
    <location>
        <begin position="5"/>
        <end position="99"/>
    </location>
</feature>
<dbReference type="InterPro" id="IPR052911">
    <property type="entry name" value="Corrinoid_activation_enz"/>
</dbReference>
<dbReference type="SUPFAM" id="SSF54292">
    <property type="entry name" value="2Fe-2S ferredoxin-like"/>
    <property type="match status" value="1"/>
</dbReference>
<dbReference type="Proteomes" id="UP000002012">
    <property type="component" value="Chromosome"/>
</dbReference>
<dbReference type="PANTHER" id="PTHR42895:SF2">
    <property type="entry name" value="IRON-SULFUR CLUSTER PROTEIN"/>
    <property type="match status" value="1"/>
</dbReference>
<reference evidence="2 3" key="1">
    <citation type="journal article" date="2010" name="Stand. Genomic Sci.">
        <title>Complete genome sequence of Denitrovibrio acetiphilus type strain (N2460).</title>
        <authorList>
            <person name="Kiss H."/>
            <person name="Lang E."/>
            <person name="Lapidus A."/>
            <person name="Copeland A."/>
            <person name="Nolan M."/>
            <person name="Glavina Del Rio T."/>
            <person name="Chen F."/>
            <person name="Lucas S."/>
            <person name="Tice H."/>
            <person name="Cheng J.F."/>
            <person name="Han C."/>
            <person name="Goodwin L."/>
            <person name="Pitluck S."/>
            <person name="Liolios K."/>
            <person name="Pati A."/>
            <person name="Ivanova N."/>
            <person name="Mavromatis K."/>
            <person name="Chen A."/>
            <person name="Palaniappan K."/>
            <person name="Land M."/>
            <person name="Hauser L."/>
            <person name="Chang Y.J."/>
            <person name="Jeffries C.D."/>
            <person name="Detter J.C."/>
            <person name="Brettin T."/>
            <person name="Spring S."/>
            <person name="Rohde M."/>
            <person name="Goker M."/>
            <person name="Woyke T."/>
            <person name="Bristow J."/>
            <person name="Eisen J.A."/>
            <person name="Markowitz V."/>
            <person name="Hugenholtz P."/>
            <person name="Kyrpides N.C."/>
            <person name="Klenk H.P."/>
        </authorList>
    </citation>
    <scope>NUCLEOTIDE SEQUENCE [LARGE SCALE GENOMIC DNA]</scope>
    <source>
        <strain evidence="3">DSM 12809 / NBRC 114555 / N2460</strain>
    </source>
</reference>
<dbReference type="EMBL" id="CP001968">
    <property type="protein sequence ID" value="ADD69616.1"/>
    <property type="molecule type" value="Genomic_DNA"/>
</dbReference>
<gene>
    <name evidence="2" type="ordered locus">Dacet_2866</name>
</gene>
<dbReference type="CDD" id="cd00207">
    <property type="entry name" value="fer2"/>
    <property type="match status" value="1"/>
</dbReference>
<dbReference type="InterPro" id="IPR012675">
    <property type="entry name" value="Beta-grasp_dom_sf"/>
</dbReference>
<evidence type="ECO:0000313" key="3">
    <source>
        <dbReference type="Proteomes" id="UP000002012"/>
    </source>
</evidence>
<protein>
    <submittedName>
        <fullName evidence="2">Ferredoxin</fullName>
    </submittedName>
</protein>
<dbReference type="PaxDb" id="522772-Dacet_2866"/>
<dbReference type="InParanoid" id="D4H6E2"/>
<accession>D4H6E2</accession>
<dbReference type="KEGG" id="dap:Dacet_2866"/>
<dbReference type="PANTHER" id="PTHR42895">
    <property type="entry name" value="IRON-SULFUR CLUSTER-BINDING PROTEIN-RELATED"/>
    <property type="match status" value="1"/>
</dbReference>
<dbReference type="STRING" id="522772.Dacet_2866"/>
<dbReference type="Gene3D" id="3.10.20.30">
    <property type="match status" value="1"/>
</dbReference>
<dbReference type="PROSITE" id="PS51085">
    <property type="entry name" value="2FE2S_FER_2"/>
    <property type="match status" value="1"/>
</dbReference>
<dbReference type="InterPro" id="IPR036010">
    <property type="entry name" value="2Fe-2S_ferredoxin-like_sf"/>
</dbReference>
<dbReference type="InterPro" id="IPR001041">
    <property type="entry name" value="2Fe-2S_ferredoxin-type"/>
</dbReference>
<dbReference type="HOGENOM" id="CLU_479574_0_0_0"/>
<sequence length="560" mass="64494">MFGSKKFTVTVTGSSHVLEAKSGTNLYHLLREHDLIDKKLCDGNGQCGKCKVKIKGVSVNKPTKKERLVLAEASLDAGMRLACQYGVKSNITVDTQEAVKFENVNPGIVSLKIKNSNGVVEENEFKSFLTTDMFIKQAERDDKKQTDSKEPEIIEDFSDEVIVDDFVYDERPIEEIAGHSRDTIEIKKFEENEQEEDTSFSNDGLLFIQQPDGVRYYHYSAGIGNVVDDGHIKTSERLENILEDQLISDFIHNNVKVLDIERVIVILDKPYFEGEEMFGLVKYKSMKLGDFLVEVLQPRENHRDLVRFMRFVNQTPGKKLLIPLDNLEKAHFMDDGNLHDMSAGFIDCDSLFGMSEFYGKNPIVSMSKDLLETKLKDDFHLPDSISFTVFFRTASLLMKNGLADRRLNLYDRADVMDDLPLDLTVKLGIKDDVKRFNLYRKQGVDLYIDQNALDSLHRLRIFIYSVITYTEKRFGHIDDVVFYTLTNSDTLADDLISLSAIPKKYEKKVKTFYGDPTMYAVQFFQEKNIEIYFNKRFGEQNFINLDEDELFIETQRNSQF</sequence>
<dbReference type="OrthoDB" id="9810588at2"/>
<proteinExistence type="predicted"/>
<evidence type="ECO:0000259" key="1">
    <source>
        <dbReference type="PROSITE" id="PS51085"/>
    </source>
</evidence>
<dbReference type="Pfam" id="PF00111">
    <property type="entry name" value="Fer2"/>
    <property type="match status" value="1"/>
</dbReference>